<reference evidence="4 5" key="1">
    <citation type="submission" date="2023-07" db="EMBL/GenBank/DDBJ databases">
        <title>Genomic Encyclopedia of Type Strains, Phase IV (KMG-IV): sequencing the most valuable type-strain genomes for metagenomic binning, comparative biology and taxonomic classification.</title>
        <authorList>
            <person name="Goeker M."/>
        </authorList>
    </citation>
    <scope>NUCLEOTIDE SEQUENCE [LARGE SCALE GENOMIC DNA]</scope>
    <source>
        <strain evidence="4 5">DSM 12751</strain>
    </source>
</reference>
<evidence type="ECO:0000256" key="1">
    <source>
        <dbReference type="ARBA" id="ARBA00022741"/>
    </source>
</evidence>
<dbReference type="InterPro" id="IPR025943">
    <property type="entry name" value="Sigma_54_int_dom_ATP-bd_2"/>
</dbReference>
<comment type="caution">
    <text evidence="4">The sequence shown here is derived from an EMBL/GenBank/DDBJ whole genome shotgun (WGS) entry which is preliminary data.</text>
</comment>
<gene>
    <name evidence="4" type="ORF">J2S11_000953</name>
</gene>
<dbReference type="InterPro" id="IPR027417">
    <property type="entry name" value="P-loop_NTPase"/>
</dbReference>
<proteinExistence type="predicted"/>
<dbReference type="Gene3D" id="1.10.8.60">
    <property type="match status" value="1"/>
</dbReference>
<evidence type="ECO:0000313" key="4">
    <source>
        <dbReference type="EMBL" id="MDQ0165053.1"/>
    </source>
</evidence>
<feature type="domain" description="Sigma-54 factor interaction" evidence="3">
    <location>
        <begin position="189"/>
        <end position="419"/>
    </location>
</feature>
<dbReference type="RefSeq" id="WP_307391590.1">
    <property type="nucleotide sequence ID" value="NZ_BAAADK010000010.1"/>
</dbReference>
<dbReference type="PROSITE" id="PS00675">
    <property type="entry name" value="SIGMA54_INTERACT_1"/>
    <property type="match status" value="1"/>
</dbReference>
<dbReference type="SUPFAM" id="SSF52540">
    <property type="entry name" value="P-loop containing nucleoside triphosphate hydrolases"/>
    <property type="match status" value="1"/>
</dbReference>
<dbReference type="PANTHER" id="PTHR32071">
    <property type="entry name" value="TRANSCRIPTIONAL REGULATORY PROTEIN"/>
    <property type="match status" value="1"/>
</dbReference>
<dbReference type="Gene3D" id="1.10.10.60">
    <property type="entry name" value="Homeodomain-like"/>
    <property type="match status" value="1"/>
</dbReference>
<keyword evidence="5" id="KW-1185">Reference proteome</keyword>
<dbReference type="PROSITE" id="PS50045">
    <property type="entry name" value="SIGMA54_INTERACT_4"/>
    <property type="match status" value="1"/>
</dbReference>
<dbReference type="Proteomes" id="UP001235840">
    <property type="component" value="Unassembled WGS sequence"/>
</dbReference>
<dbReference type="SUPFAM" id="SSF46689">
    <property type="entry name" value="Homeodomain-like"/>
    <property type="match status" value="1"/>
</dbReference>
<dbReference type="SMART" id="SM00382">
    <property type="entry name" value="AAA"/>
    <property type="match status" value="1"/>
</dbReference>
<dbReference type="Gene3D" id="3.30.450.40">
    <property type="match status" value="1"/>
</dbReference>
<evidence type="ECO:0000256" key="2">
    <source>
        <dbReference type="ARBA" id="ARBA00022840"/>
    </source>
</evidence>
<dbReference type="PROSITE" id="PS00676">
    <property type="entry name" value="SIGMA54_INTERACT_2"/>
    <property type="match status" value="1"/>
</dbReference>
<keyword evidence="1" id="KW-0547">Nucleotide-binding</keyword>
<dbReference type="Pfam" id="PF00158">
    <property type="entry name" value="Sigma54_activat"/>
    <property type="match status" value="1"/>
</dbReference>
<dbReference type="Gene3D" id="3.40.50.300">
    <property type="entry name" value="P-loop containing nucleotide triphosphate hydrolases"/>
    <property type="match status" value="1"/>
</dbReference>
<keyword evidence="2" id="KW-0067">ATP-binding</keyword>
<evidence type="ECO:0000259" key="3">
    <source>
        <dbReference type="PROSITE" id="PS50045"/>
    </source>
</evidence>
<dbReference type="InterPro" id="IPR002078">
    <property type="entry name" value="Sigma_54_int"/>
</dbReference>
<sequence length="528" mass="58804">MGFAKIKAFVQEYADTVAEVLGLEVTVLDQQGVRICGTGAHQQLIGKPVPTGSFFETILHTGQPGMILETKKNESECQKCQFIEHCTELATIGFPVFKKNEIAGVIGIVGFNFAQKEAMIHDADKLLAFLSHMSSLLEHKLLLIDVLQSRKQPSSAHRDVGSASDKDTCFIHEEKRGNPAGSRITFDQMIGQSRPFKEVLAKANKIKNSPSTVLLLGESGTGKELLAQAIHNEGNRRDQPFVVVNCAAIPEHLLESELFGYEGGAYTGAKREGRRGKLEMAHKGTIFLDEIGDLPLALQPKLLRALQEKTVERVGGNHSIPVDIRVIAATHRNLDQMVGQGLFRHDLYYRIHVIPLHMPTLHARRGDISALIRHFIHKYSTLLGKEVVGLDPDLERWMHTYTWPGNVRQFENAVEYMVNMTESVILGLNDLPPNLLHLSEAVQQIEDLPLGNVNAENESRVDNLLGEAISGLIEQNKEGLEQLLSLCEKEILAHYMQLPTYQQDKGQLARLLNVSLSTLYRKLDKFGL</sequence>
<organism evidence="4 5">
    <name type="scientific">Caldalkalibacillus horti</name>
    <dbReference type="NCBI Taxonomy" id="77523"/>
    <lineage>
        <taxon>Bacteria</taxon>
        <taxon>Bacillati</taxon>
        <taxon>Bacillota</taxon>
        <taxon>Bacilli</taxon>
        <taxon>Bacillales</taxon>
        <taxon>Bacillaceae</taxon>
        <taxon>Caldalkalibacillus</taxon>
    </lineage>
</organism>
<dbReference type="CDD" id="cd00009">
    <property type="entry name" value="AAA"/>
    <property type="match status" value="1"/>
</dbReference>
<dbReference type="InterPro" id="IPR029016">
    <property type="entry name" value="GAF-like_dom_sf"/>
</dbReference>
<dbReference type="InterPro" id="IPR025662">
    <property type="entry name" value="Sigma_54_int_dom_ATP-bd_1"/>
</dbReference>
<protein>
    <submittedName>
        <fullName evidence="4">Transcriptional regulator with PAS, ATPase and Fis domain</fullName>
    </submittedName>
</protein>
<dbReference type="InterPro" id="IPR009057">
    <property type="entry name" value="Homeodomain-like_sf"/>
</dbReference>
<dbReference type="InterPro" id="IPR003593">
    <property type="entry name" value="AAA+_ATPase"/>
</dbReference>
<dbReference type="Pfam" id="PF25601">
    <property type="entry name" value="AAA_lid_14"/>
    <property type="match status" value="1"/>
</dbReference>
<name>A0ABT9VVN7_9BACI</name>
<accession>A0ABT9VVN7</accession>
<evidence type="ECO:0000313" key="5">
    <source>
        <dbReference type="Proteomes" id="UP001235840"/>
    </source>
</evidence>
<dbReference type="InterPro" id="IPR058031">
    <property type="entry name" value="AAA_lid_NorR"/>
</dbReference>
<dbReference type="PANTHER" id="PTHR32071:SF57">
    <property type="entry name" value="C4-DICARBOXYLATE TRANSPORT TRANSCRIPTIONAL REGULATORY PROTEIN DCTD"/>
    <property type="match status" value="1"/>
</dbReference>
<dbReference type="EMBL" id="JAUSTY010000003">
    <property type="protein sequence ID" value="MDQ0165053.1"/>
    <property type="molecule type" value="Genomic_DNA"/>
</dbReference>